<sequence>MKVSPFQSKLLSLLLILLLATPTAYAIDAVASLGKLSGEIEVLRKIGVRQESRKIPGRTGLILNDRDIVTTGRRAKATIIFRDGSEIRLFQKTRFVIEKSEESKTGTRRFFHHFKLTLGSFWGKFTKGRQRTMIKTPTATIGIKGTNVAFVERNGKLDISLSAGLISIENEDEKILLQPGQRVQGMTREGNIQEKVGNLPYRVLIKPDNTHIQLPKAGQEKEMFFTLQIIENKTQKNIYRSGAVYLSLELDKIVFDEYVSLNQRGYARIRAKIKPFQKADYKNGQVQIFAVMDGEEFMDVGAGQTVLTYDIPKTMSRTIRINVDSGEVTQ</sequence>
<dbReference type="Proteomes" id="UP000218113">
    <property type="component" value="Unassembled WGS sequence"/>
</dbReference>
<feature type="chain" id="PRO_5012946688" description="FecR protein domain-containing protein" evidence="1">
    <location>
        <begin position="27"/>
        <end position="330"/>
    </location>
</feature>
<feature type="signal peptide" evidence="1">
    <location>
        <begin position="1"/>
        <end position="26"/>
    </location>
</feature>
<evidence type="ECO:0000313" key="3">
    <source>
        <dbReference type="EMBL" id="PCI30296.1"/>
    </source>
</evidence>
<dbReference type="InterPro" id="IPR006860">
    <property type="entry name" value="FecR"/>
</dbReference>
<gene>
    <name evidence="3" type="ORF">COB67_02135</name>
</gene>
<evidence type="ECO:0000256" key="1">
    <source>
        <dbReference type="SAM" id="SignalP"/>
    </source>
</evidence>
<evidence type="ECO:0000313" key="4">
    <source>
        <dbReference type="Proteomes" id="UP000218113"/>
    </source>
</evidence>
<reference evidence="4" key="1">
    <citation type="submission" date="2017-08" db="EMBL/GenBank/DDBJ databases">
        <title>A dynamic microbial community with high functional redundancy inhabits the cold, oxic subseafloor aquifer.</title>
        <authorList>
            <person name="Tully B.J."/>
            <person name="Wheat C.G."/>
            <person name="Glazer B.T."/>
            <person name="Huber J.A."/>
        </authorList>
    </citation>
    <scope>NUCLEOTIDE SEQUENCE [LARGE SCALE GENOMIC DNA]</scope>
</reference>
<organism evidence="3 4">
    <name type="scientific">SAR324 cluster bacterium</name>
    <dbReference type="NCBI Taxonomy" id="2024889"/>
    <lineage>
        <taxon>Bacteria</taxon>
        <taxon>Deltaproteobacteria</taxon>
        <taxon>SAR324 cluster</taxon>
    </lineage>
</organism>
<dbReference type="Gene3D" id="2.60.120.1440">
    <property type="match status" value="1"/>
</dbReference>
<name>A0A2A4T9I9_9DELT</name>
<dbReference type="AlphaFoldDB" id="A0A2A4T9I9"/>
<comment type="caution">
    <text evidence="3">The sequence shown here is derived from an EMBL/GenBank/DDBJ whole genome shotgun (WGS) entry which is preliminary data.</text>
</comment>
<dbReference type="Pfam" id="PF04773">
    <property type="entry name" value="FecR"/>
    <property type="match status" value="1"/>
</dbReference>
<feature type="domain" description="FecR protein" evidence="2">
    <location>
        <begin position="68"/>
        <end position="166"/>
    </location>
</feature>
<proteinExistence type="predicted"/>
<dbReference type="EMBL" id="NVSR01000006">
    <property type="protein sequence ID" value="PCI30296.1"/>
    <property type="molecule type" value="Genomic_DNA"/>
</dbReference>
<protein>
    <recommendedName>
        <fullName evidence="2">FecR protein domain-containing protein</fullName>
    </recommendedName>
</protein>
<evidence type="ECO:0000259" key="2">
    <source>
        <dbReference type="Pfam" id="PF04773"/>
    </source>
</evidence>
<accession>A0A2A4T9I9</accession>
<dbReference type="PANTHER" id="PTHR38731">
    <property type="entry name" value="LIPL45-RELATED LIPOPROTEIN-RELATED"/>
    <property type="match status" value="1"/>
</dbReference>
<keyword evidence="1" id="KW-0732">Signal</keyword>